<dbReference type="AlphaFoldDB" id="A0A194S2U6"/>
<dbReference type="Proteomes" id="UP000053890">
    <property type="component" value="Unassembled WGS sequence"/>
</dbReference>
<feature type="non-terminal residue" evidence="2">
    <location>
        <position position="261"/>
    </location>
</feature>
<gene>
    <name evidence="2" type="ORF">RHOBADRAFT_66502</name>
</gene>
<feature type="compositionally biased region" description="Basic and acidic residues" evidence="1">
    <location>
        <begin position="116"/>
        <end position="126"/>
    </location>
</feature>
<dbReference type="GeneID" id="28979435"/>
<evidence type="ECO:0000313" key="2">
    <source>
        <dbReference type="EMBL" id="KPV74912.1"/>
    </source>
</evidence>
<feature type="compositionally biased region" description="Basic residues" evidence="1">
    <location>
        <begin position="143"/>
        <end position="156"/>
    </location>
</feature>
<feature type="non-terminal residue" evidence="2">
    <location>
        <position position="1"/>
    </location>
</feature>
<feature type="region of interest" description="Disordered" evidence="1">
    <location>
        <begin position="1"/>
        <end position="35"/>
    </location>
</feature>
<evidence type="ECO:0000256" key="1">
    <source>
        <dbReference type="SAM" id="MobiDB-lite"/>
    </source>
</evidence>
<feature type="region of interest" description="Disordered" evidence="1">
    <location>
        <begin position="116"/>
        <end position="169"/>
    </location>
</feature>
<accession>A0A194S2U6</accession>
<organism evidence="2 3">
    <name type="scientific">Rhodotorula graminis (strain WP1)</name>
    <dbReference type="NCBI Taxonomy" id="578459"/>
    <lineage>
        <taxon>Eukaryota</taxon>
        <taxon>Fungi</taxon>
        <taxon>Dikarya</taxon>
        <taxon>Basidiomycota</taxon>
        <taxon>Pucciniomycotina</taxon>
        <taxon>Microbotryomycetes</taxon>
        <taxon>Sporidiobolales</taxon>
        <taxon>Sporidiobolaceae</taxon>
        <taxon>Rhodotorula</taxon>
    </lineage>
</organism>
<dbReference type="EMBL" id="KQ474079">
    <property type="protein sequence ID" value="KPV74912.1"/>
    <property type="molecule type" value="Genomic_DNA"/>
</dbReference>
<keyword evidence="3" id="KW-1185">Reference proteome</keyword>
<name>A0A194S2U6_RHOGW</name>
<reference evidence="2 3" key="1">
    <citation type="journal article" date="2015" name="Front. Microbiol.">
        <title>Genome sequence of the plant growth promoting endophytic yeast Rhodotorula graminis WP1.</title>
        <authorList>
            <person name="Firrincieli A."/>
            <person name="Otillar R."/>
            <person name="Salamov A."/>
            <person name="Schmutz J."/>
            <person name="Khan Z."/>
            <person name="Redman R.S."/>
            <person name="Fleck N.D."/>
            <person name="Lindquist E."/>
            <person name="Grigoriev I.V."/>
            <person name="Doty S.L."/>
        </authorList>
    </citation>
    <scope>NUCLEOTIDE SEQUENCE [LARGE SCALE GENOMIC DNA]</scope>
    <source>
        <strain evidence="2 3">WP1</strain>
    </source>
</reference>
<dbReference type="RefSeq" id="XP_018270961.1">
    <property type="nucleotide sequence ID" value="XM_018418988.1"/>
</dbReference>
<sequence>VDEGYGRRRVPVGPGPAPGRAHARRRRGQCGARARHDGRLGVVAGPRRRHRHGLRRAWRRRAPGARPARAVGAPVRRSAARVRVAPLDDADLPAADPVDGVDVACRISTGRRRLGEDVDVRREPRRPAPPPALDDARLCAGGRARRASRSRRRRQGGARAVEQRRVGGSVDTRGEELLASVDVRDGRGRPRRGRARRAEGSVREVDGEASRWLNPSPLPRCPPRRRLSSASLEALGHSSLSLSLRDFILSYLLVTQRHCRA</sequence>
<protein>
    <submittedName>
        <fullName evidence="2">Uncharacterized protein</fullName>
    </submittedName>
</protein>
<proteinExistence type="predicted"/>
<evidence type="ECO:0000313" key="3">
    <source>
        <dbReference type="Proteomes" id="UP000053890"/>
    </source>
</evidence>